<gene>
    <name evidence="7" type="ORF">KHA97_02480</name>
</gene>
<sequence length="219" mass="25046">MVGQKKIIHIMAGGPIDLIPDITEFPKNIIWIGVDRGVYYLLEKGIKPNLSVGDFDSVSDKEWSIIKENVQEINRYIPEKDETDMELAMMWALQQKPDVIKIFGATGGRLDHFMANALMLCPYQIQHPFTLIEIIDKQNCLSVFHPGNYEVEKDYTKKYISFIPLTSEVKHLSLSGFKYPLINRTIHFGSSLCISNELIKQSGNFSFEKGILMMIRSID</sequence>
<evidence type="ECO:0000313" key="7">
    <source>
        <dbReference type="EMBL" id="MBS4193940.1"/>
    </source>
</evidence>
<evidence type="ECO:0000256" key="4">
    <source>
        <dbReference type="ARBA" id="ARBA00022840"/>
    </source>
</evidence>
<dbReference type="GO" id="GO:0006772">
    <property type="term" value="P:thiamine metabolic process"/>
    <property type="evidence" value="ECO:0007669"/>
    <property type="project" value="UniProtKB-UniRule"/>
</dbReference>
<dbReference type="Pfam" id="PF04265">
    <property type="entry name" value="TPK_B1_binding"/>
    <property type="match status" value="1"/>
</dbReference>
<dbReference type="PANTHER" id="PTHR41299:SF1">
    <property type="entry name" value="THIAMINE PYROPHOSPHOKINASE"/>
    <property type="match status" value="1"/>
</dbReference>
<dbReference type="Gene3D" id="3.40.50.10240">
    <property type="entry name" value="Thiamin pyrophosphokinase, catalytic domain"/>
    <property type="match status" value="1"/>
</dbReference>
<keyword evidence="8" id="KW-1185">Reference proteome</keyword>
<dbReference type="NCBIfam" id="TIGR01378">
    <property type="entry name" value="thi_PPkinase"/>
    <property type="match status" value="1"/>
</dbReference>
<dbReference type="SUPFAM" id="SSF63999">
    <property type="entry name" value="Thiamin pyrophosphokinase, catalytic domain"/>
    <property type="match status" value="1"/>
</dbReference>
<dbReference type="RefSeq" id="WP_213123171.1">
    <property type="nucleotide sequence ID" value="NZ_JAGYPG010000001.1"/>
</dbReference>
<evidence type="ECO:0000256" key="2">
    <source>
        <dbReference type="ARBA" id="ARBA00022741"/>
    </source>
</evidence>
<dbReference type="GO" id="GO:0005524">
    <property type="term" value="F:ATP binding"/>
    <property type="evidence" value="ECO:0007669"/>
    <property type="project" value="UniProtKB-KW"/>
</dbReference>
<accession>A0A942YG33</accession>
<dbReference type="InterPro" id="IPR053149">
    <property type="entry name" value="TPK"/>
</dbReference>
<keyword evidence="1 7" id="KW-0808">Transferase</keyword>
<protein>
    <recommendedName>
        <fullName evidence="5">Thiamine diphosphokinase</fullName>
        <ecNumber evidence="5">2.7.6.2</ecNumber>
    </recommendedName>
</protein>
<reference evidence="7 8" key="1">
    <citation type="submission" date="2021-05" db="EMBL/GenBank/DDBJ databases">
        <title>Novel Bacillus species.</title>
        <authorList>
            <person name="Liu G."/>
        </authorList>
    </citation>
    <scope>NUCLEOTIDE SEQUENCE [LARGE SCALE GENOMIC DNA]</scope>
    <source>
        <strain evidence="8">FJAT-49780</strain>
    </source>
</reference>
<dbReference type="Proteomes" id="UP000681414">
    <property type="component" value="Unassembled WGS sequence"/>
</dbReference>
<evidence type="ECO:0000256" key="3">
    <source>
        <dbReference type="ARBA" id="ARBA00022777"/>
    </source>
</evidence>
<keyword evidence="4" id="KW-0067">ATP-binding</keyword>
<evidence type="ECO:0000256" key="1">
    <source>
        <dbReference type="ARBA" id="ARBA00022679"/>
    </source>
</evidence>
<evidence type="ECO:0000256" key="5">
    <source>
        <dbReference type="NCBIfam" id="TIGR01378"/>
    </source>
</evidence>
<evidence type="ECO:0000259" key="6">
    <source>
        <dbReference type="SMART" id="SM00983"/>
    </source>
</evidence>
<evidence type="ECO:0000313" key="8">
    <source>
        <dbReference type="Proteomes" id="UP000681414"/>
    </source>
</evidence>
<dbReference type="SMART" id="SM00983">
    <property type="entry name" value="TPK_B1_binding"/>
    <property type="match status" value="1"/>
</dbReference>
<dbReference type="PANTHER" id="PTHR41299">
    <property type="entry name" value="THIAMINE PYROPHOSPHOKINASE"/>
    <property type="match status" value="1"/>
</dbReference>
<dbReference type="SUPFAM" id="SSF63862">
    <property type="entry name" value="Thiamin pyrophosphokinase, substrate-binding domain"/>
    <property type="match status" value="1"/>
</dbReference>
<dbReference type="EC" id="2.7.6.2" evidence="5"/>
<name>A0A942YG33_9BACI</name>
<dbReference type="InterPro" id="IPR036759">
    <property type="entry name" value="TPK_catalytic_sf"/>
</dbReference>
<keyword evidence="2" id="KW-0547">Nucleotide-binding</keyword>
<dbReference type="InterPro" id="IPR036371">
    <property type="entry name" value="TPK_B1-bd_sf"/>
</dbReference>
<keyword evidence="3" id="KW-0418">Kinase</keyword>
<proteinExistence type="predicted"/>
<dbReference type="CDD" id="cd07995">
    <property type="entry name" value="TPK"/>
    <property type="match status" value="1"/>
</dbReference>
<feature type="domain" description="Thiamin pyrophosphokinase thiamin-binding" evidence="6">
    <location>
        <begin position="147"/>
        <end position="213"/>
    </location>
</feature>
<dbReference type="GO" id="GO:0004788">
    <property type="term" value="F:thiamine diphosphokinase activity"/>
    <property type="evidence" value="ECO:0007669"/>
    <property type="project" value="UniProtKB-UniRule"/>
</dbReference>
<dbReference type="InterPro" id="IPR006282">
    <property type="entry name" value="Thi_PPkinase"/>
</dbReference>
<dbReference type="AlphaFoldDB" id="A0A942YG33"/>
<dbReference type="InterPro" id="IPR007373">
    <property type="entry name" value="Thiamin_PyroPKinase_B1-bd"/>
</dbReference>
<dbReference type="InterPro" id="IPR007371">
    <property type="entry name" value="TPK_catalytic"/>
</dbReference>
<dbReference type="Pfam" id="PF04263">
    <property type="entry name" value="TPK_catalytic"/>
    <property type="match status" value="1"/>
</dbReference>
<organism evidence="7 8">
    <name type="scientific">Lederbergia citri</name>
    <dbReference type="NCBI Taxonomy" id="2833580"/>
    <lineage>
        <taxon>Bacteria</taxon>
        <taxon>Bacillati</taxon>
        <taxon>Bacillota</taxon>
        <taxon>Bacilli</taxon>
        <taxon>Bacillales</taxon>
        <taxon>Bacillaceae</taxon>
        <taxon>Lederbergia</taxon>
    </lineage>
</organism>
<dbReference type="GO" id="GO:0016301">
    <property type="term" value="F:kinase activity"/>
    <property type="evidence" value="ECO:0007669"/>
    <property type="project" value="UniProtKB-KW"/>
</dbReference>
<dbReference type="GO" id="GO:0009229">
    <property type="term" value="P:thiamine diphosphate biosynthetic process"/>
    <property type="evidence" value="ECO:0007669"/>
    <property type="project" value="InterPro"/>
</dbReference>
<dbReference type="GO" id="GO:0030975">
    <property type="term" value="F:thiamine binding"/>
    <property type="evidence" value="ECO:0007669"/>
    <property type="project" value="InterPro"/>
</dbReference>
<dbReference type="EMBL" id="JAGYPG010000001">
    <property type="protein sequence ID" value="MBS4193940.1"/>
    <property type="molecule type" value="Genomic_DNA"/>
</dbReference>
<comment type="caution">
    <text evidence="7">The sequence shown here is derived from an EMBL/GenBank/DDBJ whole genome shotgun (WGS) entry which is preliminary data.</text>
</comment>